<dbReference type="InterPro" id="IPR024463">
    <property type="entry name" value="Transposase_TnpC_homeodom"/>
</dbReference>
<dbReference type="Pfam" id="PF03050">
    <property type="entry name" value="DDE_Tnp_IS66"/>
    <property type="match status" value="1"/>
</dbReference>
<reference evidence="5" key="1">
    <citation type="journal article" date="2021" name="PeerJ">
        <title>Extensive microbial diversity within the chicken gut microbiome revealed by metagenomics and culture.</title>
        <authorList>
            <person name="Gilroy R."/>
            <person name="Ravi A."/>
            <person name="Getino M."/>
            <person name="Pursley I."/>
            <person name="Horton D.L."/>
            <person name="Alikhan N.F."/>
            <person name="Baker D."/>
            <person name="Gharbi K."/>
            <person name="Hall N."/>
            <person name="Watson M."/>
            <person name="Adriaenssens E.M."/>
            <person name="Foster-Nyarko E."/>
            <person name="Jarju S."/>
            <person name="Secka A."/>
            <person name="Antonio M."/>
            <person name="Oren A."/>
            <person name="Chaudhuri R.R."/>
            <person name="La Ragione R."/>
            <person name="Hildebrand F."/>
            <person name="Pallen M.J."/>
        </authorList>
    </citation>
    <scope>NUCLEOTIDE SEQUENCE</scope>
    <source>
        <strain evidence="5">ChiBcec6-4105</strain>
    </source>
</reference>
<evidence type="ECO:0000256" key="1">
    <source>
        <dbReference type="SAM" id="Coils"/>
    </source>
</evidence>
<evidence type="ECO:0000313" key="6">
    <source>
        <dbReference type="Proteomes" id="UP000823892"/>
    </source>
</evidence>
<dbReference type="EMBL" id="DWUY01000165">
    <property type="protein sequence ID" value="HJD28774.1"/>
    <property type="molecule type" value="Genomic_DNA"/>
</dbReference>
<dbReference type="NCBIfam" id="NF033517">
    <property type="entry name" value="transpos_IS66"/>
    <property type="match status" value="1"/>
</dbReference>
<dbReference type="AlphaFoldDB" id="A0A9D2QSB8"/>
<dbReference type="InterPro" id="IPR052344">
    <property type="entry name" value="Transposase-related"/>
</dbReference>
<name>A0A9D2QSB8_9FIRM</name>
<protein>
    <submittedName>
        <fullName evidence="5">IS66 family transposase</fullName>
    </submittedName>
</protein>
<dbReference type="Proteomes" id="UP000823892">
    <property type="component" value="Unassembled WGS sequence"/>
</dbReference>
<dbReference type="PANTHER" id="PTHR33678:SF1">
    <property type="entry name" value="BLL1576 PROTEIN"/>
    <property type="match status" value="1"/>
</dbReference>
<sequence length="542" mass="62271">MSKSKIYSPEELNSFSKETLVAVILSMQDQLSQLNANMERLIEQIADASNKRYGRSSEKLDVIAGQLELELIFNEAEALTETLYVVEPAEEDVIQVSRRKRKGKREEDLKDLPIEVIPHTLSDEKLQELFGPDGWKRLPDEVYKRVRVQPAVYTVEEHHVAVYAGKDNQTIVKADRPRDLLRNSILTPSLAASIMNAKYVNGLPLYRISQEFLRNDIHISKQVMANWMIQCADRYLGILYDYLHKELYRFHVLQADETPVMVSKDGRPANSKSYMWIYRTGKIYKDTPIVLYEYQRTRKADHPQEFLKGFTGVVVCDGYSAYRKLDRENPDITFAGCWTHARRYFSDALKALPKAAQKTAKDTVAYEAVKRIGAIYHLDNQLAALEPDDRKKQRQITVKPLVEAFFAWVKEIQSSNRLPKGKTLEGINYCINQEEALKVFLNDGEVPLDNNVTEGALRSFCLHKHAWKLIDSIDGAKSSAIIYSITETAKANNLNPFRYLDHVLTVLKDHQDDTDYSFIEKLLPWSDQLPEICRSKSKTTNL</sequence>
<feature type="coiled-coil region" evidence="1">
    <location>
        <begin position="24"/>
        <end position="51"/>
    </location>
</feature>
<dbReference type="Pfam" id="PF13817">
    <property type="entry name" value="DDE_Tnp_IS66_C"/>
    <property type="match status" value="1"/>
</dbReference>
<evidence type="ECO:0000313" key="5">
    <source>
        <dbReference type="EMBL" id="HJD28774.1"/>
    </source>
</evidence>
<dbReference type="InterPro" id="IPR039552">
    <property type="entry name" value="IS66_C"/>
</dbReference>
<evidence type="ECO:0000259" key="2">
    <source>
        <dbReference type="Pfam" id="PF03050"/>
    </source>
</evidence>
<dbReference type="InterPro" id="IPR004291">
    <property type="entry name" value="Transposase_IS66_central"/>
</dbReference>
<feature type="domain" description="Transposase IS66 central" evidence="2">
    <location>
        <begin position="184"/>
        <end position="477"/>
    </location>
</feature>
<reference evidence="5" key="2">
    <citation type="submission" date="2021-04" db="EMBL/GenBank/DDBJ databases">
        <authorList>
            <person name="Gilroy R."/>
        </authorList>
    </citation>
    <scope>NUCLEOTIDE SEQUENCE</scope>
    <source>
        <strain evidence="5">ChiBcec6-4105</strain>
    </source>
</reference>
<organism evidence="5 6">
    <name type="scientific">Candidatus Blautia avicola</name>
    <dbReference type="NCBI Taxonomy" id="2838483"/>
    <lineage>
        <taxon>Bacteria</taxon>
        <taxon>Bacillati</taxon>
        <taxon>Bacillota</taxon>
        <taxon>Clostridia</taxon>
        <taxon>Lachnospirales</taxon>
        <taxon>Lachnospiraceae</taxon>
        <taxon>Blautia</taxon>
    </lineage>
</organism>
<feature type="domain" description="Transposase IS66 C-terminal" evidence="4">
    <location>
        <begin position="484"/>
        <end position="525"/>
    </location>
</feature>
<evidence type="ECO:0000259" key="4">
    <source>
        <dbReference type="Pfam" id="PF13817"/>
    </source>
</evidence>
<feature type="domain" description="Transposase TnpC homeodomain" evidence="3">
    <location>
        <begin position="40"/>
        <end position="117"/>
    </location>
</feature>
<dbReference type="Pfam" id="PF13007">
    <property type="entry name" value="LZ_Tnp_IS66"/>
    <property type="match status" value="1"/>
</dbReference>
<comment type="caution">
    <text evidence="5">The sequence shown here is derived from an EMBL/GenBank/DDBJ whole genome shotgun (WGS) entry which is preliminary data.</text>
</comment>
<dbReference type="PANTHER" id="PTHR33678">
    <property type="entry name" value="BLL1576 PROTEIN"/>
    <property type="match status" value="1"/>
</dbReference>
<keyword evidence="1" id="KW-0175">Coiled coil</keyword>
<gene>
    <name evidence="5" type="ORF">H9914_07260</name>
</gene>
<evidence type="ECO:0000259" key="3">
    <source>
        <dbReference type="Pfam" id="PF13007"/>
    </source>
</evidence>
<accession>A0A9D2QSB8</accession>
<proteinExistence type="predicted"/>